<dbReference type="EMBL" id="MU001496">
    <property type="protein sequence ID" value="KAF2447995.1"/>
    <property type="molecule type" value="Genomic_DNA"/>
</dbReference>
<name>A0A9P4UFD0_9PLEO</name>
<keyword evidence="2" id="KW-1133">Transmembrane helix</keyword>
<feature type="transmembrane region" description="Helical" evidence="2">
    <location>
        <begin position="30"/>
        <end position="52"/>
    </location>
</feature>
<feature type="compositionally biased region" description="Polar residues" evidence="1">
    <location>
        <begin position="158"/>
        <end position="170"/>
    </location>
</feature>
<dbReference type="Proteomes" id="UP000799764">
    <property type="component" value="Unassembled WGS sequence"/>
</dbReference>
<dbReference type="OrthoDB" id="3783802at2759"/>
<protein>
    <submittedName>
        <fullName evidence="3">Uncharacterized protein</fullName>
    </submittedName>
</protein>
<feature type="compositionally biased region" description="Low complexity" evidence="1">
    <location>
        <begin position="178"/>
        <end position="192"/>
    </location>
</feature>
<evidence type="ECO:0000256" key="1">
    <source>
        <dbReference type="SAM" id="MobiDB-lite"/>
    </source>
</evidence>
<sequence>MAPLPADDQKQTIDQPSTNEGGKSWTTATIAIGAVFLFLFLALIATIIVFCLHKRKLRKKLPAEHRPRPYHPFRTGSTDKSSLLADAQTPEEERSSMFSHERSSVSVYVDVEPTNRRVSSQSMETVSLIPLHVAPPERHESLTGEISNRSGVSASSSRYTRQSISLSPIQQEDGDLGTRPNRPRSTSTSSVRYYGKKEGRPDSTTWKTSNSPHTSLAAQPLPEIPRIVHTLSD</sequence>
<feature type="compositionally biased region" description="Low complexity" evidence="1">
    <location>
        <begin position="147"/>
        <end position="157"/>
    </location>
</feature>
<feature type="region of interest" description="Disordered" evidence="1">
    <location>
        <begin position="139"/>
        <end position="233"/>
    </location>
</feature>
<feature type="region of interest" description="Disordered" evidence="1">
    <location>
        <begin position="1"/>
        <end position="24"/>
    </location>
</feature>
<feature type="compositionally biased region" description="Polar residues" evidence="1">
    <location>
        <begin position="202"/>
        <end position="217"/>
    </location>
</feature>
<feature type="region of interest" description="Disordered" evidence="1">
    <location>
        <begin position="63"/>
        <end position="99"/>
    </location>
</feature>
<proteinExistence type="predicted"/>
<dbReference type="AlphaFoldDB" id="A0A9P4UFD0"/>
<evidence type="ECO:0000256" key="2">
    <source>
        <dbReference type="SAM" id="Phobius"/>
    </source>
</evidence>
<organism evidence="3 4">
    <name type="scientific">Karstenula rhodostoma CBS 690.94</name>
    <dbReference type="NCBI Taxonomy" id="1392251"/>
    <lineage>
        <taxon>Eukaryota</taxon>
        <taxon>Fungi</taxon>
        <taxon>Dikarya</taxon>
        <taxon>Ascomycota</taxon>
        <taxon>Pezizomycotina</taxon>
        <taxon>Dothideomycetes</taxon>
        <taxon>Pleosporomycetidae</taxon>
        <taxon>Pleosporales</taxon>
        <taxon>Massarineae</taxon>
        <taxon>Didymosphaeriaceae</taxon>
        <taxon>Karstenula</taxon>
    </lineage>
</organism>
<evidence type="ECO:0000313" key="4">
    <source>
        <dbReference type="Proteomes" id="UP000799764"/>
    </source>
</evidence>
<evidence type="ECO:0000313" key="3">
    <source>
        <dbReference type="EMBL" id="KAF2447995.1"/>
    </source>
</evidence>
<reference evidence="3" key="1">
    <citation type="journal article" date="2020" name="Stud. Mycol.">
        <title>101 Dothideomycetes genomes: a test case for predicting lifestyles and emergence of pathogens.</title>
        <authorList>
            <person name="Haridas S."/>
            <person name="Albert R."/>
            <person name="Binder M."/>
            <person name="Bloem J."/>
            <person name="Labutti K."/>
            <person name="Salamov A."/>
            <person name="Andreopoulos B."/>
            <person name="Baker S."/>
            <person name="Barry K."/>
            <person name="Bills G."/>
            <person name="Bluhm B."/>
            <person name="Cannon C."/>
            <person name="Castanera R."/>
            <person name="Culley D."/>
            <person name="Daum C."/>
            <person name="Ezra D."/>
            <person name="Gonzalez J."/>
            <person name="Henrissat B."/>
            <person name="Kuo A."/>
            <person name="Liang C."/>
            <person name="Lipzen A."/>
            <person name="Lutzoni F."/>
            <person name="Magnuson J."/>
            <person name="Mondo S."/>
            <person name="Nolan M."/>
            <person name="Ohm R."/>
            <person name="Pangilinan J."/>
            <person name="Park H.-J."/>
            <person name="Ramirez L."/>
            <person name="Alfaro M."/>
            <person name="Sun H."/>
            <person name="Tritt A."/>
            <person name="Yoshinaga Y."/>
            <person name="Zwiers L.-H."/>
            <person name="Turgeon B."/>
            <person name="Goodwin S."/>
            <person name="Spatafora J."/>
            <person name="Crous P."/>
            <person name="Grigoriev I."/>
        </authorList>
    </citation>
    <scope>NUCLEOTIDE SEQUENCE</scope>
    <source>
        <strain evidence="3">CBS 690.94</strain>
    </source>
</reference>
<feature type="compositionally biased region" description="Polar residues" evidence="1">
    <location>
        <begin position="12"/>
        <end position="24"/>
    </location>
</feature>
<keyword evidence="4" id="KW-1185">Reference proteome</keyword>
<keyword evidence="2" id="KW-0472">Membrane</keyword>
<accession>A0A9P4UFD0</accession>
<comment type="caution">
    <text evidence="3">The sequence shown here is derived from an EMBL/GenBank/DDBJ whole genome shotgun (WGS) entry which is preliminary data.</text>
</comment>
<keyword evidence="2" id="KW-0812">Transmembrane</keyword>
<gene>
    <name evidence="3" type="ORF">P171DRAFT_236047</name>
</gene>